<accession>A0ABT1QSH8</accession>
<keyword evidence="3" id="KW-1185">Reference proteome</keyword>
<dbReference type="EMBL" id="JANFQO010000008">
    <property type="protein sequence ID" value="MCQ4165256.1"/>
    <property type="molecule type" value="Genomic_DNA"/>
</dbReference>
<proteinExistence type="predicted"/>
<evidence type="ECO:0000256" key="1">
    <source>
        <dbReference type="SAM" id="SignalP"/>
    </source>
</evidence>
<organism evidence="2 3">
    <name type="scientific">Tahibacter harae</name>
    <dbReference type="NCBI Taxonomy" id="2963937"/>
    <lineage>
        <taxon>Bacteria</taxon>
        <taxon>Pseudomonadati</taxon>
        <taxon>Pseudomonadota</taxon>
        <taxon>Gammaproteobacteria</taxon>
        <taxon>Lysobacterales</taxon>
        <taxon>Rhodanobacteraceae</taxon>
        <taxon>Tahibacter</taxon>
    </lineage>
</organism>
<feature type="signal peptide" evidence="1">
    <location>
        <begin position="1"/>
        <end position="19"/>
    </location>
</feature>
<evidence type="ECO:0000313" key="3">
    <source>
        <dbReference type="Proteomes" id="UP001165498"/>
    </source>
</evidence>
<name>A0ABT1QSH8_9GAMM</name>
<feature type="chain" id="PRO_5045130966" description="HAF family extracellular repeat protein" evidence="1">
    <location>
        <begin position="20"/>
        <end position="519"/>
    </location>
</feature>
<protein>
    <recommendedName>
        <fullName evidence="4">HAF family extracellular repeat protein</fullName>
    </recommendedName>
</protein>
<sequence length="519" mass="54540">MRVSVIAGLIGLGLSGASAAGTFISLDQPNSQLVSLSEHGRIGTGSYMGEGAFRWTRANGASQIAGYSSINGMNSWGQPVVGQAADANQNLVAAVAYSNAQFFDPILVGALPGAQPMDGMLSAGYDSADDGSVVGLAYNAAGDPVAFHWQAVTGMTELPRLDQEAARANAISRDGHVVIGWNDTDVGYRRGVKWVDGAISEFLDAKGLQVGEALAVNRDGSVIVGEGAGVDGKEAWRWTAATGVQPIGMIGSGSFFDRAYAFGTSDDGNLIGGASGAGWDRHAVVWTPESGMVKLADFLAARDITVPAGWRLNSVTAVSGDGRVLGGWGLDPNNAINSFVVELSRVPAQDAILEARGKVVWNDIANGPFAGIALETPVVMSYRMTPDGLEIDPGSHMAYPIDIASFRLQAGAASDTLIETPAGPLSRIANDYPRSDGIHLFETPLATPGTAMEFEMFNPGGDLFDSAELNGINRTFGPEHFEKASWFVFDGQGGERSMMIQIESITIEDECSIFCGRFE</sequence>
<keyword evidence="1" id="KW-0732">Signal</keyword>
<dbReference type="RefSeq" id="WP_255914373.1">
    <property type="nucleotide sequence ID" value="NZ_JANFQO010000008.1"/>
</dbReference>
<comment type="caution">
    <text evidence="2">The sequence shown here is derived from an EMBL/GenBank/DDBJ whole genome shotgun (WGS) entry which is preliminary data.</text>
</comment>
<dbReference type="Proteomes" id="UP001165498">
    <property type="component" value="Unassembled WGS sequence"/>
</dbReference>
<gene>
    <name evidence="2" type="ORF">NM961_11090</name>
</gene>
<reference evidence="2" key="1">
    <citation type="submission" date="2022-07" db="EMBL/GenBank/DDBJ databases">
        <title>Tahibacter sp., a new gammaproteobacterium isolated from the silt sample collected at pig farm.</title>
        <authorList>
            <person name="Chen H."/>
        </authorList>
    </citation>
    <scope>NUCLEOTIDE SEQUENCE</scope>
    <source>
        <strain evidence="2">P2K</strain>
    </source>
</reference>
<evidence type="ECO:0000313" key="2">
    <source>
        <dbReference type="EMBL" id="MCQ4165256.1"/>
    </source>
</evidence>
<evidence type="ECO:0008006" key="4">
    <source>
        <dbReference type="Google" id="ProtNLM"/>
    </source>
</evidence>